<dbReference type="InterPro" id="IPR013783">
    <property type="entry name" value="Ig-like_fold"/>
</dbReference>
<sequence length="1194" mass="127369">MKLSRRYLVLSAVSSVLAFSSQADSGKPLNTINPGEEKIKLERASKQRTDGMYFVRLKERALASYDGSVSGYAATSLKVNQANKTASGVLNLTSQASISYKHYLQNKQAQVTQRLSSKINRTLKPSQQYQVVANAFAVQLDTSEVKTILKDSDVMSVEPVGMHFIHTSTGPEFVGAKKVWQGVNELPGTKGEGVVVGIMDTGINANHPSFKAISDDGYAHINPLGEGQYFGDCQQYPKFCNNKLIGIVSYKELIDHRASVADNLDDAAYDDLADKAKVGYDFHGHGSHVASTTAGNIVNNVNYYLQVQEDDDTIIAEKSAFEFDAISGVAPRANIVSYQVCDDVGACYPEFTIQALEHAIENGIQVLNYSVGGSATDPWSSVSAEAFLNAREAGIHVATAAGNAGPTASTLGSPGNAPWVTTVAAYSHNLSFDEKGLTDFSSVGGESLADLSGRGITKGFTGKLVQAKDHNPDNAMCTEPFDANTFTADQIVVCERGVNARVRKGINVREGGAGAMILINLAGGADTVNDDNHVIPAIHLNDVDGERLTHWLATGSDHQATIAASVTSTDDALGDIAGPFTSRGPNLPYPNIFAPDIAAPGVDIYAANAEDRVFKDQLGHIPYVSFSGTSMASPHVAGALALIKASFPNWTPAQAQSAIMSTAHQVTYQDDDYDGVKIRSDFFIQGAGSLRIHAALKAGLLLDITKDEYLAANPEIGGNPSDLNTSSMVNNECISNCTWTRTVTATKDSTWTASYEYLNEGFTLEVTPSQFSLKAGDTQQLTIKATANVNLVDEWVHGYINLNNADATMSDTHLQATIGFKAGQIIDTVSAKLNNLDNTFEINEITTSGSNDLQTKGFGLFKSQSVTGTAIGASNDAERNTPAYNQAVLFTTTTVVKPYTKRLIVEITDTTAPDMDLYVGIDENNDGKADVYEMYYSLVCVSGAVDSNERCVIETPTTGNYWILAHNFEGTTADEPDEVTVRLTQVNYSSQASFDIEAPSSVAQDEVFNLTVTVNGYLDDSQTLMPLEEGEVYYGLLELGTTANLVRNIGGTLIKVEGLAPVEIPLNTAPTVANPLSHVDTELTNTGSVAFSVDLTDVFADAENDTLAYRVSGLDALSIDGMTLSGSLTEAGTFEIVVTASDAEFSVSTTFILTVAAAPEVLPPVIVEPNQSGGGALGYALLMLIIAAGWRARK</sequence>
<comment type="subcellular location">
    <subcellularLocation>
        <location evidence="1">Secreted</location>
    </subcellularLocation>
</comment>
<evidence type="ECO:0000256" key="6">
    <source>
        <dbReference type="ARBA" id="ARBA00022825"/>
    </source>
</evidence>
<dbReference type="InterPro" id="IPR045051">
    <property type="entry name" value="SBT"/>
</dbReference>
<keyword evidence="3 8" id="KW-0645">Protease</keyword>
<dbReference type="CDD" id="cd02120">
    <property type="entry name" value="PA_subtilisin_like"/>
    <property type="match status" value="1"/>
</dbReference>
<keyword evidence="7" id="KW-0325">Glycoprotein</keyword>
<dbReference type="PRINTS" id="PR00723">
    <property type="entry name" value="SUBTILISIN"/>
</dbReference>
<name>A0ABQ4P129_SHECO</name>
<proteinExistence type="inferred from homology"/>
<dbReference type="InterPro" id="IPR023827">
    <property type="entry name" value="Peptidase_S8_Asp-AS"/>
</dbReference>
<dbReference type="PROSITE" id="PS00136">
    <property type="entry name" value="SUBTILASE_ASP"/>
    <property type="match status" value="1"/>
</dbReference>
<dbReference type="EMBL" id="BPEU01000014">
    <property type="protein sequence ID" value="GIU41212.1"/>
    <property type="molecule type" value="Genomic_DNA"/>
</dbReference>
<keyword evidence="6 8" id="KW-0720">Serine protease</keyword>
<dbReference type="InterPro" id="IPR023828">
    <property type="entry name" value="Peptidase_S8_Ser-AS"/>
</dbReference>
<dbReference type="Pfam" id="PF00082">
    <property type="entry name" value="Peptidase_S8"/>
    <property type="match status" value="2"/>
</dbReference>
<feature type="active site" description="Charge relay system" evidence="8">
    <location>
        <position position="200"/>
    </location>
</feature>
<dbReference type="PANTHER" id="PTHR10795">
    <property type="entry name" value="PROPROTEIN CONVERTASE SUBTILISIN/KEXIN"/>
    <property type="match status" value="1"/>
</dbReference>
<dbReference type="CDD" id="cd04852">
    <property type="entry name" value="Peptidases_S8_3"/>
    <property type="match status" value="1"/>
</dbReference>
<dbReference type="InterPro" id="IPR015500">
    <property type="entry name" value="Peptidase_S8_subtilisin-rel"/>
</dbReference>
<keyword evidence="13" id="KW-1185">Reference proteome</keyword>
<evidence type="ECO:0000256" key="2">
    <source>
        <dbReference type="ARBA" id="ARBA00011073"/>
    </source>
</evidence>
<feature type="domain" description="Dystroglycan-type cadherin-like" evidence="11">
    <location>
        <begin position="1071"/>
        <end position="1162"/>
    </location>
</feature>
<dbReference type="Gene3D" id="2.60.40.10">
    <property type="entry name" value="Immunoglobulins"/>
    <property type="match status" value="1"/>
</dbReference>
<dbReference type="Pfam" id="PF17766">
    <property type="entry name" value="fn3_6"/>
    <property type="match status" value="1"/>
</dbReference>
<evidence type="ECO:0000256" key="1">
    <source>
        <dbReference type="ARBA" id="ARBA00004613"/>
    </source>
</evidence>
<dbReference type="InterPro" id="IPR010259">
    <property type="entry name" value="S8pro/Inhibitor_I9"/>
</dbReference>
<dbReference type="Pfam" id="PF02225">
    <property type="entry name" value="PA"/>
    <property type="match status" value="1"/>
</dbReference>
<dbReference type="Gene3D" id="3.40.50.200">
    <property type="entry name" value="Peptidase S8/S53 domain"/>
    <property type="match status" value="1"/>
</dbReference>
<evidence type="ECO:0000259" key="11">
    <source>
        <dbReference type="SMART" id="SM00736"/>
    </source>
</evidence>
<dbReference type="SMART" id="SM00736">
    <property type="entry name" value="CADG"/>
    <property type="match status" value="1"/>
</dbReference>
<feature type="active site" description="Charge relay system" evidence="8">
    <location>
        <position position="285"/>
    </location>
</feature>
<evidence type="ECO:0000256" key="3">
    <source>
        <dbReference type="ARBA" id="ARBA00022670"/>
    </source>
</evidence>
<keyword evidence="4 10" id="KW-0732">Signal</keyword>
<evidence type="ECO:0000256" key="10">
    <source>
        <dbReference type="SAM" id="SignalP"/>
    </source>
</evidence>
<feature type="chain" id="PRO_5045395433" description="Dystroglycan-type cadherin-like domain-containing protein" evidence="10">
    <location>
        <begin position="24"/>
        <end position="1194"/>
    </location>
</feature>
<dbReference type="InterPro" id="IPR003137">
    <property type="entry name" value="PA_domain"/>
</dbReference>
<dbReference type="InterPro" id="IPR000209">
    <property type="entry name" value="Peptidase_S8/S53_dom"/>
</dbReference>
<keyword evidence="5 8" id="KW-0378">Hydrolase</keyword>
<accession>A0ABQ4P129</accession>
<feature type="active site" description="Charge relay system" evidence="8">
    <location>
        <position position="630"/>
    </location>
</feature>
<dbReference type="InterPro" id="IPR034197">
    <property type="entry name" value="Peptidases_S8_3"/>
</dbReference>
<dbReference type="Proteomes" id="UP000773469">
    <property type="component" value="Unassembled WGS sequence"/>
</dbReference>
<dbReference type="InterPro" id="IPR036852">
    <property type="entry name" value="Peptidase_S8/S53_dom_sf"/>
</dbReference>
<protein>
    <recommendedName>
        <fullName evidence="11">Dystroglycan-type cadherin-like domain-containing protein</fullName>
    </recommendedName>
</protein>
<dbReference type="SUPFAM" id="SSF52743">
    <property type="entry name" value="Subtilisin-like"/>
    <property type="match status" value="1"/>
</dbReference>
<dbReference type="RefSeq" id="WP_220756995.1">
    <property type="nucleotide sequence ID" value="NZ_BPEU01000014.1"/>
</dbReference>
<dbReference type="Gene3D" id="3.50.30.30">
    <property type="match status" value="1"/>
</dbReference>
<dbReference type="PROSITE" id="PS00138">
    <property type="entry name" value="SUBTILASE_SER"/>
    <property type="match status" value="1"/>
</dbReference>
<dbReference type="InterPro" id="IPR041469">
    <property type="entry name" value="Subtilisin-like_FN3"/>
</dbReference>
<evidence type="ECO:0000256" key="8">
    <source>
        <dbReference type="PROSITE-ProRule" id="PRU01240"/>
    </source>
</evidence>
<evidence type="ECO:0000256" key="5">
    <source>
        <dbReference type="ARBA" id="ARBA00022801"/>
    </source>
</evidence>
<comment type="similarity">
    <text evidence="2 8 9">Belongs to the peptidase S8 family.</text>
</comment>
<gene>
    <name evidence="12" type="ORF">TUM3794_21320</name>
</gene>
<dbReference type="Pfam" id="PF05922">
    <property type="entry name" value="Inhibitor_I9"/>
    <property type="match status" value="1"/>
</dbReference>
<organism evidence="12 13">
    <name type="scientific">Shewanella colwelliana</name>
    <name type="common">Alteromonas colwelliana</name>
    <dbReference type="NCBI Taxonomy" id="23"/>
    <lineage>
        <taxon>Bacteria</taxon>
        <taxon>Pseudomonadati</taxon>
        <taxon>Pseudomonadota</taxon>
        <taxon>Gammaproteobacteria</taxon>
        <taxon>Alteromonadales</taxon>
        <taxon>Shewanellaceae</taxon>
        <taxon>Shewanella</taxon>
    </lineage>
</organism>
<evidence type="ECO:0000313" key="13">
    <source>
        <dbReference type="Proteomes" id="UP000773469"/>
    </source>
</evidence>
<evidence type="ECO:0000256" key="7">
    <source>
        <dbReference type="ARBA" id="ARBA00023180"/>
    </source>
</evidence>
<evidence type="ECO:0000256" key="9">
    <source>
        <dbReference type="RuleBase" id="RU003355"/>
    </source>
</evidence>
<evidence type="ECO:0000313" key="12">
    <source>
        <dbReference type="EMBL" id="GIU41212.1"/>
    </source>
</evidence>
<feature type="signal peptide" evidence="10">
    <location>
        <begin position="1"/>
        <end position="23"/>
    </location>
</feature>
<evidence type="ECO:0000256" key="4">
    <source>
        <dbReference type="ARBA" id="ARBA00022729"/>
    </source>
</evidence>
<reference evidence="12 13" key="1">
    <citation type="submission" date="2021-05" db="EMBL/GenBank/DDBJ databases">
        <title>Molecular characterization for Shewanella algae harboring chromosomal blaOXA-55-like strains isolated from clinical and environment sample.</title>
        <authorList>
            <person name="Ohama Y."/>
            <person name="Aoki K."/>
            <person name="Harada S."/>
            <person name="Moriya K."/>
            <person name="Ishii Y."/>
            <person name="Tateda K."/>
        </authorList>
    </citation>
    <scope>NUCLEOTIDE SEQUENCE [LARGE SCALE GENOMIC DNA]</scope>
    <source>
        <strain evidence="12 13">MBTL60-118</strain>
    </source>
</reference>
<comment type="caution">
    <text evidence="12">The sequence shown here is derived from an EMBL/GenBank/DDBJ whole genome shotgun (WGS) entry which is preliminary data.</text>
</comment>
<dbReference type="InterPro" id="IPR006644">
    <property type="entry name" value="Cadg"/>
</dbReference>
<dbReference type="PROSITE" id="PS51892">
    <property type="entry name" value="SUBTILASE"/>
    <property type="match status" value="1"/>
</dbReference>